<evidence type="ECO:0000313" key="2">
    <source>
        <dbReference type="EMBL" id="ATA18421.1"/>
    </source>
</evidence>
<name>A0A250AX29_9GAMM</name>
<evidence type="ECO:0000256" key="1">
    <source>
        <dbReference type="SAM" id="SignalP"/>
    </source>
</evidence>
<dbReference type="KEGG" id="gqu:AWC35_03120"/>
<keyword evidence="1" id="KW-0732">Signal</keyword>
<feature type="signal peptide" evidence="1">
    <location>
        <begin position="1"/>
        <end position="25"/>
    </location>
</feature>
<dbReference type="EMBL" id="CP014136">
    <property type="protein sequence ID" value="ATA18421.1"/>
    <property type="molecule type" value="Genomic_DNA"/>
</dbReference>
<reference evidence="2 3" key="1">
    <citation type="submission" date="2016-01" db="EMBL/GenBank/DDBJ databases">
        <authorList>
            <person name="Oliw E.H."/>
        </authorList>
    </citation>
    <scope>NUCLEOTIDE SEQUENCE [LARGE SCALE GENOMIC DNA]</scope>
    <source>
        <strain evidence="2 3">FRB97</strain>
    </source>
</reference>
<dbReference type="RefSeq" id="WP_095845019.1">
    <property type="nucleotide sequence ID" value="NZ_CP014136.1"/>
</dbReference>
<gene>
    <name evidence="2" type="ORF">AWC35_03120</name>
</gene>
<organism evidence="2 3">
    <name type="scientific">Gibbsiella quercinecans</name>
    <dbReference type="NCBI Taxonomy" id="929813"/>
    <lineage>
        <taxon>Bacteria</taxon>
        <taxon>Pseudomonadati</taxon>
        <taxon>Pseudomonadota</taxon>
        <taxon>Gammaproteobacteria</taxon>
        <taxon>Enterobacterales</taxon>
        <taxon>Yersiniaceae</taxon>
        <taxon>Gibbsiella</taxon>
    </lineage>
</organism>
<evidence type="ECO:0000313" key="3">
    <source>
        <dbReference type="Proteomes" id="UP000217182"/>
    </source>
</evidence>
<accession>A0A250AX29</accession>
<dbReference type="OrthoDB" id="5397649at2"/>
<dbReference type="AlphaFoldDB" id="A0A250AX29"/>
<protein>
    <submittedName>
        <fullName evidence="2">Uncharacterized protein</fullName>
    </submittedName>
</protein>
<dbReference type="Proteomes" id="UP000217182">
    <property type="component" value="Chromosome"/>
</dbReference>
<keyword evidence="3" id="KW-1185">Reference proteome</keyword>
<sequence>MRKMKRALSVAGLLVMAGFSAPIFAWPHGPGPGRDYPWGPPFVPWGEVIIDYPPPPPHVIYVEPPHPQAWVEKAPHYRYYCPDPAGYYPQIARCPRGWMKVVADHAQPDREDD</sequence>
<feature type="chain" id="PRO_5012648299" evidence="1">
    <location>
        <begin position="26"/>
        <end position="113"/>
    </location>
</feature>
<proteinExistence type="predicted"/>